<dbReference type="Gene3D" id="3.30.200.20">
    <property type="entry name" value="Phosphorylase Kinase, domain 1"/>
    <property type="match status" value="1"/>
</dbReference>
<evidence type="ECO:0000313" key="2">
    <source>
        <dbReference type="Proteomes" id="UP000215914"/>
    </source>
</evidence>
<reference evidence="1" key="2">
    <citation type="submission" date="2020-06" db="EMBL/GenBank/DDBJ databases">
        <title>Helianthus annuus Genome sequencing and assembly Release 2.</title>
        <authorList>
            <person name="Gouzy J."/>
            <person name="Langlade N."/>
            <person name="Munos S."/>
        </authorList>
    </citation>
    <scope>NUCLEOTIDE SEQUENCE</scope>
    <source>
        <tissue evidence="1">Leaves</tissue>
    </source>
</reference>
<name>A0A9K3EGI4_HELAN</name>
<organism evidence="1 2">
    <name type="scientific">Helianthus annuus</name>
    <name type="common">Common sunflower</name>
    <dbReference type="NCBI Taxonomy" id="4232"/>
    <lineage>
        <taxon>Eukaryota</taxon>
        <taxon>Viridiplantae</taxon>
        <taxon>Streptophyta</taxon>
        <taxon>Embryophyta</taxon>
        <taxon>Tracheophyta</taxon>
        <taxon>Spermatophyta</taxon>
        <taxon>Magnoliopsida</taxon>
        <taxon>eudicotyledons</taxon>
        <taxon>Gunneridae</taxon>
        <taxon>Pentapetalae</taxon>
        <taxon>asterids</taxon>
        <taxon>campanulids</taxon>
        <taxon>Asterales</taxon>
        <taxon>Asteraceae</taxon>
        <taxon>Asteroideae</taxon>
        <taxon>Heliantheae alliance</taxon>
        <taxon>Heliantheae</taxon>
        <taxon>Helianthus</taxon>
    </lineage>
</organism>
<dbReference type="EMBL" id="MNCJ02000328">
    <property type="protein sequence ID" value="KAF5772757.1"/>
    <property type="molecule type" value="Genomic_DNA"/>
</dbReference>
<evidence type="ECO:0000313" key="1">
    <source>
        <dbReference type="EMBL" id="KAF5772757.1"/>
    </source>
</evidence>
<protein>
    <submittedName>
        <fullName evidence="1">Uncharacterized protein</fullName>
    </submittedName>
</protein>
<comment type="caution">
    <text evidence="1">The sequence shown here is derived from an EMBL/GenBank/DDBJ whole genome shotgun (WGS) entry which is preliminary data.</text>
</comment>
<gene>
    <name evidence="1" type="ORF">HanXRQr2_Chr13g0580971</name>
</gene>
<dbReference type="Proteomes" id="UP000215914">
    <property type="component" value="Unassembled WGS sequence"/>
</dbReference>
<proteinExistence type="predicted"/>
<dbReference type="Gramene" id="mRNA:HanXRQr2_Chr13g0580971">
    <property type="protein sequence ID" value="mRNA:HanXRQr2_Chr13g0580971"/>
    <property type="gene ID" value="HanXRQr2_Chr13g0580971"/>
</dbReference>
<dbReference type="AlphaFoldDB" id="A0A9K3EGI4"/>
<accession>A0A9K3EGI4</accession>
<reference evidence="1" key="1">
    <citation type="journal article" date="2017" name="Nature">
        <title>The sunflower genome provides insights into oil metabolism, flowering and Asterid evolution.</title>
        <authorList>
            <person name="Badouin H."/>
            <person name="Gouzy J."/>
            <person name="Grassa C.J."/>
            <person name="Murat F."/>
            <person name="Staton S.E."/>
            <person name="Cottret L."/>
            <person name="Lelandais-Briere C."/>
            <person name="Owens G.L."/>
            <person name="Carrere S."/>
            <person name="Mayjonade B."/>
            <person name="Legrand L."/>
            <person name="Gill N."/>
            <person name="Kane N.C."/>
            <person name="Bowers J.E."/>
            <person name="Hubner S."/>
            <person name="Bellec A."/>
            <person name="Berard A."/>
            <person name="Berges H."/>
            <person name="Blanchet N."/>
            <person name="Boniface M.C."/>
            <person name="Brunel D."/>
            <person name="Catrice O."/>
            <person name="Chaidir N."/>
            <person name="Claudel C."/>
            <person name="Donnadieu C."/>
            <person name="Faraut T."/>
            <person name="Fievet G."/>
            <person name="Helmstetter N."/>
            <person name="King M."/>
            <person name="Knapp S.J."/>
            <person name="Lai Z."/>
            <person name="Le Paslier M.C."/>
            <person name="Lippi Y."/>
            <person name="Lorenzon L."/>
            <person name="Mandel J.R."/>
            <person name="Marage G."/>
            <person name="Marchand G."/>
            <person name="Marquand E."/>
            <person name="Bret-Mestries E."/>
            <person name="Morien E."/>
            <person name="Nambeesan S."/>
            <person name="Nguyen T."/>
            <person name="Pegot-Espagnet P."/>
            <person name="Pouilly N."/>
            <person name="Raftis F."/>
            <person name="Sallet E."/>
            <person name="Schiex T."/>
            <person name="Thomas J."/>
            <person name="Vandecasteele C."/>
            <person name="Vares D."/>
            <person name="Vear F."/>
            <person name="Vautrin S."/>
            <person name="Crespi M."/>
            <person name="Mangin B."/>
            <person name="Burke J.M."/>
            <person name="Salse J."/>
            <person name="Munos S."/>
            <person name="Vincourt P."/>
            <person name="Rieseberg L.H."/>
            <person name="Langlade N.B."/>
        </authorList>
    </citation>
    <scope>NUCLEOTIDE SEQUENCE</scope>
    <source>
        <tissue evidence="1">Leaves</tissue>
    </source>
</reference>
<sequence>MMLRSRKTWFPMSSEQRHCCILLSRRVKTKIELTKAVEKAFARGLLIIKNDDLEEVRELGSATYGAFYYMKWKGSDVTIKRIQGSCFAGKPSERERFV</sequence>
<keyword evidence="2" id="KW-1185">Reference proteome</keyword>